<sequence>MLLPNIVATAALLSTLIAGIPLLDERPSNAMMERRTPPGEPVKKVVKWIKKKIQPPGGARVAPISFPALKGPKRRSADPEPEPAENPIKWVKKKIQPKGGGKITAANPFSYPLVFVPKRRSAQPEPGKAFDGPVKKSQRRSAEPQSDLTNTLKWIKKKIVPKWSSAVKPFPRVYNPRAKRPGERRSAKPEPDKAFQHESVGPQAKRRTTRRSTSTEPLHQRPNIKKRGASKAPIDI</sequence>
<accession>A0A9N9LN23</accession>
<name>A0A9N9LN23_9HELO</name>
<dbReference type="OrthoDB" id="10459663at2759"/>
<evidence type="ECO:0000313" key="3">
    <source>
        <dbReference type="EMBL" id="CAG8975324.1"/>
    </source>
</evidence>
<feature type="signal peptide" evidence="2">
    <location>
        <begin position="1"/>
        <end position="19"/>
    </location>
</feature>
<feature type="region of interest" description="Disordered" evidence="1">
    <location>
        <begin position="166"/>
        <end position="236"/>
    </location>
</feature>
<evidence type="ECO:0000313" key="4">
    <source>
        <dbReference type="Proteomes" id="UP000701801"/>
    </source>
</evidence>
<evidence type="ECO:0000256" key="2">
    <source>
        <dbReference type="SAM" id="SignalP"/>
    </source>
</evidence>
<organism evidence="3 4">
    <name type="scientific">Hymenoscyphus albidus</name>
    <dbReference type="NCBI Taxonomy" id="595503"/>
    <lineage>
        <taxon>Eukaryota</taxon>
        <taxon>Fungi</taxon>
        <taxon>Dikarya</taxon>
        <taxon>Ascomycota</taxon>
        <taxon>Pezizomycotina</taxon>
        <taxon>Leotiomycetes</taxon>
        <taxon>Helotiales</taxon>
        <taxon>Helotiaceae</taxon>
        <taxon>Hymenoscyphus</taxon>
    </lineage>
</organism>
<feature type="region of interest" description="Disordered" evidence="1">
    <location>
        <begin position="56"/>
        <end position="87"/>
    </location>
</feature>
<feature type="region of interest" description="Disordered" evidence="1">
    <location>
        <begin position="120"/>
        <end position="149"/>
    </location>
</feature>
<dbReference type="Proteomes" id="UP000701801">
    <property type="component" value="Unassembled WGS sequence"/>
</dbReference>
<keyword evidence="4" id="KW-1185">Reference proteome</keyword>
<protein>
    <submittedName>
        <fullName evidence="3">Uncharacterized protein</fullName>
    </submittedName>
</protein>
<proteinExistence type="predicted"/>
<feature type="compositionally biased region" description="Basic and acidic residues" evidence="1">
    <location>
        <begin position="180"/>
        <end position="196"/>
    </location>
</feature>
<keyword evidence="2" id="KW-0732">Signal</keyword>
<reference evidence="3" key="1">
    <citation type="submission" date="2021-07" db="EMBL/GenBank/DDBJ databases">
        <authorList>
            <person name="Durling M."/>
        </authorList>
    </citation>
    <scope>NUCLEOTIDE SEQUENCE</scope>
</reference>
<evidence type="ECO:0000256" key="1">
    <source>
        <dbReference type="SAM" id="MobiDB-lite"/>
    </source>
</evidence>
<feature type="chain" id="PRO_5040340025" evidence="2">
    <location>
        <begin position="20"/>
        <end position="236"/>
    </location>
</feature>
<dbReference type="AlphaFoldDB" id="A0A9N9LN23"/>
<comment type="caution">
    <text evidence="3">The sequence shown here is derived from an EMBL/GenBank/DDBJ whole genome shotgun (WGS) entry which is preliminary data.</text>
</comment>
<gene>
    <name evidence="3" type="ORF">HYALB_00005654</name>
</gene>
<dbReference type="EMBL" id="CAJVRM010000133">
    <property type="protein sequence ID" value="CAG8975324.1"/>
    <property type="molecule type" value="Genomic_DNA"/>
</dbReference>